<proteinExistence type="predicted"/>
<evidence type="ECO:0000313" key="3">
    <source>
        <dbReference type="Proteomes" id="UP001519309"/>
    </source>
</evidence>
<protein>
    <recommendedName>
        <fullName evidence="4">Chaplin domain-containing protein</fullName>
    </recommendedName>
</protein>
<dbReference type="Proteomes" id="UP001519309">
    <property type="component" value="Unassembled WGS sequence"/>
</dbReference>
<organism evidence="2 3">
    <name type="scientific">Streptomyces griseochromogenes</name>
    <dbReference type="NCBI Taxonomy" id="68214"/>
    <lineage>
        <taxon>Bacteria</taxon>
        <taxon>Bacillati</taxon>
        <taxon>Actinomycetota</taxon>
        <taxon>Actinomycetes</taxon>
        <taxon>Kitasatosporales</taxon>
        <taxon>Streptomycetaceae</taxon>
        <taxon>Streptomyces</taxon>
    </lineage>
</organism>
<keyword evidence="3" id="KW-1185">Reference proteome</keyword>
<sequence length="213" mass="21732">MNAAEGPQAPPPDTLRLLPWTTPEGKPCHLSADSDNSRLSLLADDVEDAQLGSGEQVLVGARAVLADAGAGEHAVRFALTRAVESLSDVPRIAVSRGRRMPGSGFRAGLTVGHPPGCARRARGREGVHGEHMNTTSRPQKTVSRIPRVFAVSAALSIACAAGLATATSAVAATPATHVAAKATPAYGHGGGGDGYGDVNKCGNGILDLLNFCN</sequence>
<dbReference type="EMBL" id="JAGGLP010000024">
    <property type="protein sequence ID" value="MBP2054798.1"/>
    <property type="molecule type" value="Genomic_DNA"/>
</dbReference>
<feature type="region of interest" description="Disordered" evidence="1">
    <location>
        <begin position="1"/>
        <end position="24"/>
    </location>
</feature>
<comment type="caution">
    <text evidence="2">The sequence shown here is derived from an EMBL/GenBank/DDBJ whole genome shotgun (WGS) entry which is preliminary data.</text>
</comment>
<accession>A0ABS4M594</accession>
<gene>
    <name evidence="2" type="ORF">J2Z21_007808</name>
</gene>
<evidence type="ECO:0000313" key="2">
    <source>
        <dbReference type="EMBL" id="MBP2054798.1"/>
    </source>
</evidence>
<evidence type="ECO:0008006" key="4">
    <source>
        <dbReference type="Google" id="ProtNLM"/>
    </source>
</evidence>
<evidence type="ECO:0000256" key="1">
    <source>
        <dbReference type="SAM" id="MobiDB-lite"/>
    </source>
</evidence>
<name>A0ABS4M594_9ACTN</name>
<reference evidence="2 3" key="1">
    <citation type="submission" date="2021-03" db="EMBL/GenBank/DDBJ databases">
        <title>Genomic Encyclopedia of Type Strains, Phase IV (KMG-IV): sequencing the most valuable type-strain genomes for metagenomic binning, comparative biology and taxonomic classification.</title>
        <authorList>
            <person name="Goeker M."/>
        </authorList>
    </citation>
    <scope>NUCLEOTIDE SEQUENCE [LARGE SCALE GENOMIC DNA]</scope>
    <source>
        <strain evidence="2 3">DSM 40499</strain>
    </source>
</reference>